<keyword evidence="3" id="KW-0378">Hydrolase</keyword>
<dbReference type="InterPro" id="IPR016047">
    <property type="entry name" value="M23ase_b-sheet_dom"/>
</dbReference>
<dbReference type="Gene3D" id="2.70.70.10">
    <property type="entry name" value="Glucose Permease (Domain IIA)"/>
    <property type="match status" value="1"/>
</dbReference>
<dbReference type="CDD" id="cd12797">
    <property type="entry name" value="M23_peptidase"/>
    <property type="match status" value="1"/>
</dbReference>
<protein>
    <submittedName>
        <fullName evidence="3">M23 family metallopeptidase</fullName>
        <ecNumber evidence="3">3.4.-.-</ecNumber>
    </submittedName>
</protein>
<keyword evidence="4" id="KW-1185">Reference proteome</keyword>
<dbReference type="RefSeq" id="WP_340364708.1">
    <property type="nucleotide sequence ID" value="NZ_JBBKZV010000009.1"/>
</dbReference>
<accession>A0ABU8W1C5</accession>
<dbReference type="PROSITE" id="PS51257">
    <property type="entry name" value="PROKAR_LIPOPROTEIN"/>
    <property type="match status" value="1"/>
</dbReference>
<dbReference type="Pfam" id="PF01551">
    <property type="entry name" value="Peptidase_M23"/>
    <property type="match status" value="1"/>
</dbReference>
<organism evidence="3 4">
    <name type="scientific">Variovorax humicola</name>
    <dbReference type="NCBI Taxonomy" id="1769758"/>
    <lineage>
        <taxon>Bacteria</taxon>
        <taxon>Pseudomonadati</taxon>
        <taxon>Pseudomonadota</taxon>
        <taxon>Betaproteobacteria</taxon>
        <taxon>Burkholderiales</taxon>
        <taxon>Comamonadaceae</taxon>
        <taxon>Variovorax</taxon>
    </lineage>
</organism>
<comment type="caution">
    <text evidence="3">The sequence shown here is derived from an EMBL/GenBank/DDBJ whole genome shotgun (WGS) entry which is preliminary data.</text>
</comment>
<dbReference type="GO" id="GO:0016787">
    <property type="term" value="F:hydrolase activity"/>
    <property type="evidence" value="ECO:0007669"/>
    <property type="project" value="UniProtKB-KW"/>
</dbReference>
<dbReference type="EC" id="3.4.-.-" evidence="3"/>
<evidence type="ECO:0000313" key="4">
    <source>
        <dbReference type="Proteomes" id="UP001363010"/>
    </source>
</evidence>
<evidence type="ECO:0000256" key="1">
    <source>
        <dbReference type="SAM" id="SignalP"/>
    </source>
</evidence>
<keyword evidence="1" id="KW-0732">Signal</keyword>
<dbReference type="SUPFAM" id="SSF51261">
    <property type="entry name" value="Duplicated hybrid motif"/>
    <property type="match status" value="1"/>
</dbReference>
<dbReference type="Proteomes" id="UP001363010">
    <property type="component" value="Unassembled WGS sequence"/>
</dbReference>
<feature type="domain" description="M23ase beta-sheet core" evidence="2">
    <location>
        <begin position="243"/>
        <end position="337"/>
    </location>
</feature>
<evidence type="ECO:0000313" key="3">
    <source>
        <dbReference type="EMBL" id="MEJ8823678.1"/>
    </source>
</evidence>
<gene>
    <name evidence="3" type="ORF">WKW80_16820</name>
</gene>
<dbReference type="PANTHER" id="PTHR21666:SF270">
    <property type="entry name" value="MUREIN HYDROLASE ACTIVATOR ENVC"/>
    <property type="match status" value="1"/>
</dbReference>
<reference evidence="3 4" key="1">
    <citation type="submission" date="2024-03" db="EMBL/GenBank/DDBJ databases">
        <title>Novel species of the genus Variovorax.</title>
        <authorList>
            <person name="Liu Q."/>
            <person name="Xin Y.-H."/>
        </authorList>
    </citation>
    <scope>NUCLEOTIDE SEQUENCE [LARGE SCALE GENOMIC DNA]</scope>
    <source>
        <strain evidence="3 4">KACC 18501</strain>
    </source>
</reference>
<evidence type="ECO:0000259" key="2">
    <source>
        <dbReference type="Pfam" id="PF01551"/>
    </source>
</evidence>
<dbReference type="EMBL" id="JBBKZV010000009">
    <property type="protein sequence ID" value="MEJ8823678.1"/>
    <property type="molecule type" value="Genomic_DNA"/>
</dbReference>
<name>A0ABU8W1C5_9BURK</name>
<dbReference type="InterPro" id="IPR050570">
    <property type="entry name" value="Cell_wall_metabolism_enzyme"/>
</dbReference>
<dbReference type="InterPro" id="IPR011055">
    <property type="entry name" value="Dup_hybrid_motif"/>
</dbReference>
<feature type="signal peptide" evidence="1">
    <location>
        <begin position="1"/>
        <end position="41"/>
    </location>
</feature>
<dbReference type="PANTHER" id="PTHR21666">
    <property type="entry name" value="PEPTIDASE-RELATED"/>
    <property type="match status" value="1"/>
</dbReference>
<feature type="chain" id="PRO_5047142350" evidence="1">
    <location>
        <begin position="42"/>
        <end position="403"/>
    </location>
</feature>
<proteinExistence type="predicted"/>
<sequence length="403" mass="41374">MKTSKWLATSALCVLVACGGGSSSSLSVLLGSLASAQSVNGAPAMQVTPVTLRVANTPVPVKGSDSLFHVVYELELSNFSGTSAEIQGLNVLDASLGRPVATLSPADIAKRLVVRDKAAAKGSIGPSQVGLLYMHVTFGDPAAIPATLAHRVTVAIGGASVVETAGRISLAAPTTLVLGPPLRGTRYIAGDGCCDSVRHVQATLPLNGQLFTAQRFAIDWEQLDAQGRIYVGDPKLPASYVIYGKPIYAVADGTVVTAVDGLPDTPPGALPTSIPIEQADGNHVVLDLGGGRFALFAHMVPGSVRVRAGDVVSAGQVIGQVGTSGNSSEPHLHFHVVDGPSPLASNGLPYLMDGFSASQRGVSTAAYDLASSEGKPIALEAVPQPGARRNVLPLDLWIVDFPS</sequence>